<accession>A0A2M7K8X3</accession>
<evidence type="ECO:0000313" key="10">
    <source>
        <dbReference type="EMBL" id="PJB57644.1"/>
    </source>
</evidence>
<dbReference type="InterPro" id="IPR050320">
    <property type="entry name" value="N5-glutamine_MTase"/>
</dbReference>
<dbReference type="InterPro" id="IPR007848">
    <property type="entry name" value="Small_mtfrase_dom"/>
</dbReference>
<evidence type="ECO:0000313" key="9">
    <source>
        <dbReference type="EMBL" id="PIY31828.1"/>
    </source>
</evidence>
<dbReference type="GO" id="GO:0032259">
    <property type="term" value="P:methylation"/>
    <property type="evidence" value="ECO:0007669"/>
    <property type="project" value="UniProtKB-KW"/>
</dbReference>
<dbReference type="AlphaFoldDB" id="A0A2M7PMJ0"/>
<accession>A0A2M7PMJ0</accession>
<dbReference type="GO" id="GO:0102559">
    <property type="term" value="F:peptide chain release factor N(5)-glutamine methyltransferase activity"/>
    <property type="evidence" value="ECO:0007669"/>
    <property type="project" value="UniProtKB-EC"/>
</dbReference>
<evidence type="ECO:0000256" key="5">
    <source>
        <dbReference type="HAMAP-Rule" id="MF_02126"/>
    </source>
</evidence>
<dbReference type="InterPro" id="IPR019874">
    <property type="entry name" value="RF_methyltr_PrmC"/>
</dbReference>
<dbReference type="InterPro" id="IPR002052">
    <property type="entry name" value="DNA_methylase_N6_adenine_CS"/>
</dbReference>
<dbReference type="GO" id="GO:0003676">
    <property type="term" value="F:nucleic acid binding"/>
    <property type="evidence" value="ECO:0007669"/>
    <property type="project" value="InterPro"/>
</dbReference>
<gene>
    <name evidence="5 9" type="primary">prmC</name>
    <name evidence="10" type="ORF">CO097_01735</name>
    <name evidence="9" type="ORF">COZ07_07850</name>
    <name evidence="8" type="ORF">COZ58_03500</name>
</gene>
<reference evidence="8" key="2">
    <citation type="submission" date="2017-09" db="EMBL/GenBank/DDBJ databases">
        <title>Depth-based differentiation of microbial function through sediment-hosted aquifers and enrichment of novel symbionts in the deep terrestrial subsurface.</title>
        <authorList>
            <person name="Probst A.J."/>
            <person name="Ladd B."/>
            <person name="Jarett J.K."/>
            <person name="Geller-Mcgrath D.E."/>
            <person name="Sieber C.M.K."/>
            <person name="Emerson J.B."/>
            <person name="Anantharaman K."/>
            <person name="Thomas B.C."/>
            <person name="Malmstrom R."/>
            <person name="Stieglmeier M."/>
            <person name="Klingl A."/>
            <person name="Woyke T."/>
            <person name="Ryan C.M."/>
            <person name="Banfield J.F."/>
        </authorList>
    </citation>
    <scope>NUCLEOTIDE SEQUENCE</scope>
    <source>
        <strain evidence="8">CG_4_8_14_3_um_filter_34_18</strain>
    </source>
</reference>
<protein>
    <recommendedName>
        <fullName evidence="5">Release factor glutamine methyltransferase</fullName>
        <shortName evidence="5">RF MTase</shortName>
        <ecNumber evidence="5">2.1.1.297</ecNumber>
    </recommendedName>
    <alternativeName>
        <fullName evidence="5">N5-glutamine methyltransferase PrmC</fullName>
    </alternativeName>
    <alternativeName>
        <fullName evidence="5">Protein-(glutamine-N5) MTase PrmC</fullName>
    </alternativeName>
    <alternativeName>
        <fullName evidence="5">Protein-glutamine N-methyltransferase PrmC</fullName>
    </alternativeName>
</protein>
<dbReference type="InterPro" id="IPR004556">
    <property type="entry name" value="HemK-like"/>
</dbReference>
<dbReference type="InterPro" id="IPR029063">
    <property type="entry name" value="SAM-dependent_MTases_sf"/>
</dbReference>
<feature type="domain" description="Methyltransferase small" evidence="6">
    <location>
        <begin position="120"/>
        <end position="215"/>
    </location>
</feature>
<keyword evidence="1 5" id="KW-0489">Methyltransferase</keyword>
<reference evidence="11 12" key="1">
    <citation type="submission" date="2017-09" db="EMBL/GenBank/DDBJ databases">
        <title>Depth-based differentiation of microbial function through sediment-hosted aquifers and enrichment of novel symbionts in the deep terrestrial subsurface.</title>
        <authorList>
            <person name="Probst A.J."/>
            <person name="Ladd B."/>
            <person name="Jarett J.K."/>
            <person name="Geller-Mcgrath D.E."/>
            <person name="Sieber C.M."/>
            <person name="Emerson J.B."/>
            <person name="Anantharaman K."/>
            <person name="Thomas B.C."/>
            <person name="Malmstrom R."/>
            <person name="Stieglmeier M."/>
            <person name="Klingl A."/>
            <person name="Woyke T."/>
            <person name="Ryan C.M."/>
            <person name="Banfield J.F."/>
        </authorList>
    </citation>
    <scope>NUCLEOTIDE SEQUENCE [LARGE SCALE GENOMIC DNA]</scope>
    <source>
        <strain evidence="9">CG_4_10_14_3_um_filter_34_13</strain>
        <strain evidence="10">CG_4_9_14_3_um_filter_33_16</strain>
    </source>
</reference>
<dbReference type="CDD" id="cd02440">
    <property type="entry name" value="AdoMet_MTases"/>
    <property type="match status" value="1"/>
</dbReference>
<dbReference type="EC" id="2.1.1.297" evidence="5"/>
<dbReference type="PANTHER" id="PTHR18895:SF74">
    <property type="entry name" value="MTRF1L RELEASE FACTOR GLUTAMINE METHYLTRANSFERASE"/>
    <property type="match status" value="1"/>
</dbReference>
<evidence type="ECO:0000256" key="4">
    <source>
        <dbReference type="ARBA" id="ARBA00048391"/>
    </source>
</evidence>
<dbReference type="NCBIfam" id="TIGR03534">
    <property type="entry name" value="RF_mod_PrmC"/>
    <property type="match status" value="1"/>
</dbReference>
<evidence type="ECO:0000313" key="12">
    <source>
        <dbReference type="Proteomes" id="UP000230646"/>
    </source>
</evidence>
<dbReference type="Gene3D" id="1.10.8.10">
    <property type="entry name" value="DNA helicase RuvA subunit, C-terminal domain"/>
    <property type="match status" value="1"/>
</dbReference>
<dbReference type="Pfam" id="PF05175">
    <property type="entry name" value="MTS"/>
    <property type="match status" value="1"/>
</dbReference>
<feature type="binding site" evidence="5">
    <location>
        <position position="207"/>
    </location>
    <ligand>
        <name>S-adenosyl-L-methionine</name>
        <dbReference type="ChEBI" id="CHEBI:59789"/>
    </ligand>
</feature>
<dbReference type="InterPro" id="IPR040758">
    <property type="entry name" value="PrmC_N"/>
</dbReference>
<comment type="function">
    <text evidence="5">Methylates the class 1 translation termination release factors RF1/PrfA and RF2/PrfB on the glutamine residue of the universally conserved GGQ motif.</text>
</comment>
<organism evidence="9 12">
    <name type="scientific">Candidatus Infernicultor aquiphilus</name>
    <dbReference type="NCBI Taxonomy" id="1805029"/>
    <lineage>
        <taxon>Bacteria</taxon>
        <taxon>Pseudomonadati</taxon>
        <taxon>Atribacterota</taxon>
        <taxon>Candidatus Phoenicimicrobiia</taxon>
        <taxon>Candidatus Pheonicimicrobiales</taxon>
        <taxon>Candidatus Phoenicimicrobiaceae</taxon>
        <taxon>Candidatus Infernicultor</taxon>
    </lineage>
</organism>
<comment type="caution">
    <text evidence="9">The sequence shown here is derived from an EMBL/GenBank/DDBJ whole genome shotgun (WGS) entry which is preliminary data.</text>
</comment>
<dbReference type="Proteomes" id="UP000231493">
    <property type="component" value="Unassembled WGS sequence"/>
</dbReference>
<comment type="catalytic activity">
    <reaction evidence="4 5">
        <text>L-glutaminyl-[peptide chain release factor] + S-adenosyl-L-methionine = N(5)-methyl-L-glutaminyl-[peptide chain release factor] + S-adenosyl-L-homocysteine + H(+)</text>
        <dbReference type="Rhea" id="RHEA:42896"/>
        <dbReference type="Rhea" id="RHEA-COMP:10271"/>
        <dbReference type="Rhea" id="RHEA-COMP:10272"/>
        <dbReference type="ChEBI" id="CHEBI:15378"/>
        <dbReference type="ChEBI" id="CHEBI:30011"/>
        <dbReference type="ChEBI" id="CHEBI:57856"/>
        <dbReference type="ChEBI" id="CHEBI:59789"/>
        <dbReference type="ChEBI" id="CHEBI:61891"/>
        <dbReference type="EC" id="2.1.1.297"/>
    </reaction>
</comment>
<evidence type="ECO:0000313" key="11">
    <source>
        <dbReference type="Proteomes" id="UP000228560"/>
    </source>
</evidence>
<dbReference type="Proteomes" id="UP000228560">
    <property type="component" value="Unassembled WGS sequence"/>
</dbReference>
<dbReference type="Pfam" id="PF17827">
    <property type="entry name" value="PrmC_N"/>
    <property type="match status" value="1"/>
</dbReference>
<evidence type="ECO:0000259" key="7">
    <source>
        <dbReference type="Pfam" id="PF17827"/>
    </source>
</evidence>
<dbReference type="SUPFAM" id="SSF53335">
    <property type="entry name" value="S-adenosyl-L-methionine-dependent methyltransferases"/>
    <property type="match status" value="1"/>
</dbReference>
<keyword evidence="3 5" id="KW-0949">S-adenosyl-L-methionine</keyword>
<accession>A0A2M8CEY3</accession>
<feature type="domain" description="Release factor glutamine methyltransferase N-terminal" evidence="7">
    <location>
        <begin position="18"/>
        <end position="87"/>
    </location>
</feature>
<evidence type="ECO:0000259" key="6">
    <source>
        <dbReference type="Pfam" id="PF05175"/>
    </source>
</evidence>
<dbReference type="HAMAP" id="MF_02126">
    <property type="entry name" value="RF_methyltr_PrmC"/>
    <property type="match status" value="1"/>
</dbReference>
<evidence type="ECO:0000313" key="8">
    <source>
        <dbReference type="EMBL" id="PIX34569.1"/>
    </source>
</evidence>
<keyword evidence="2 5" id="KW-0808">Transferase</keyword>
<feature type="binding site" evidence="5">
    <location>
        <position position="159"/>
    </location>
    <ligand>
        <name>S-adenosyl-L-methionine</name>
        <dbReference type="ChEBI" id="CHEBI:59789"/>
    </ligand>
</feature>
<feature type="binding site" evidence="5">
    <location>
        <begin position="136"/>
        <end position="140"/>
    </location>
    <ligand>
        <name>S-adenosyl-L-methionine</name>
        <dbReference type="ChEBI" id="CHEBI:59789"/>
    </ligand>
</feature>
<dbReference type="EMBL" id="PFKO01000293">
    <property type="protein sequence ID" value="PIY31828.1"/>
    <property type="molecule type" value="Genomic_DNA"/>
</dbReference>
<dbReference type="EMBL" id="PFTV01000043">
    <property type="protein sequence ID" value="PJB57644.1"/>
    <property type="molecule type" value="Genomic_DNA"/>
</dbReference>
<dbReference type="NCBIfam" id="TIGR00536">
    <property type="entry name" value="hemK_fam"/>
    <property type="match status" value="1"/>
</dbReference>
<evidence type="ECO:0000256" key="3">
    <source>
        <dbReference type="ARBA" id="ARBA00022691"/>
    </source>
</evidence>
<comment type="caution">
    <text evidence="5">Lacks conserved residue(s) required for the propagation of feature annotation.</text>
</comment>
<evidence type="ECO:0000256" key="1">
    <source>
        <dbReference type="ARBA" id="ARBA00022603"/>
    </source>
</evidence>
<name>A0A2M7PMJ0_9BACT</name>
<dbReference type="Proteomes" id="UP000230646">
    <property type="component" value="Unassembled WGS sequence"/>
</dbReference>
<comment type="similarity">
    <text evidence="5">Belongs to the protein N5-glutamine methyltransferase family. PrmC subfamily.</text>
</comment>
<feature type="binding site" evidence="5">
    <location>
        <begin position="207"/>
        <end position="210"/>
    </location>
    <ligand>
        <name>substrate</name>
    </ligand>
</feature>
<evidence type="ECO:0000256" key="2">
    <source>
        <dbReference type="ARBA" id="ARBA00022679"/>
    </source>
</evidence>
<dbReference type="PROSITE" id="PS00092">
    <property type="entry name" value="N6_MTASE"/>
    <property type="match status" value="1"/>
</dbReference>
<dbReference type="PANTHER" id="PTHR18895">
    <property type="entry name" value="HEMK METHYLTRANSFERASE"/>
    <property type="match status" value="1"/>
</dbReference>
<sequence length="303" mass="35185">MKFKIMWLIENKFKTVGQALKDISKIFKNKGVINPEREVEILLSYLLEMNRSEIYLNSDKLLKNEEKMKLEKMIQERIKKIPLQYITKYQEFMGMDFLVEKGVFIPRPETEILVEEVIKKLKNKKCPYYLKVADLGTGSGIIAISMAKFIADIIIYASDRSKKSLKIALKNAQKHKCAKKIIFLPGNLFEAYQNKIEEYSLEAIVSNPPYINSNDLKLLPEEIKDNEPKIALDGGVDGLYYYRKIIKESPHFLKRDGFIALEVGMGQAKIIKELILKEDNYRPNVEIFKDYSGIERVVIAFRK</sequence>
<dbReference type="EMBL" id="PFIP01000061">
    <property type="protein sequence ID" value="PIX34569.1"/>
    <property type="molecule type" value="Genomic_DNA"/>
</dbReference>
<proteinExistence type="inferred from homology"/>
<dbReference type="Gene3D" id="3.40.50.150">
    <property type="entry name" value="Vaccinia Virus protein VP39"/>
    <property type="match status" value="1"/>
</dbReference>